<dbReference type="InterPro" id="IPR036723">
    <property type="entry name" value="Alpha-catenin/vinculin-like_sf"/>
</dbReference>
<evidence type="ECO:0000313" key="4">
    <source>
        <dbReference type="EMBL" id="ELW71369.1"/>
    </source>
</evidence>
<sequence>MPCFVEQVEVAIEALSVNIPQLFEENEFIHASCLVYDGVQDIRKAMLMIRIPEELEDNSDFQQEDYDTSNVINSAKKIVEAGSQMDKLTHAVAEQYPDSALKTLVDIVKSQDVEVGNGTTSMTLLAAEFLKQVKPYVEQGLHPQIIIRASRTATQLAVNKIREIAVTMKKQDKVLAECLRRI</sequence>
<dbReference type="InterPro" id="IPR027413">
    <property type="entry name" value="GROEL-like_equatorial_sf"/>
</dbReference>
<dbReference type="AlphaFoldDB" id="L9L9N0"/>
<reference evidence="5" key="1">
    <citation type="submission" date="2012-07" db="EMBL/GenBank/DDBJ databases">
        <title>Genome of the Chinese tree shrew, a rising model animal genetically related to primates.</title>
        <authorList>
            <person name="Zhang G."/>
            <person name="Fan Y."/>
            <person name="Yao Y."/>
            <person name="Huang Z."/>
        </authorList>
    </citation>
    <scope>NUCLEOTIDE SEQUENCE [LARGE SCALE GENOMIC DNA]</scope>
</reference>
<evidence type="ECO:0000313" key="5">
    <source>
        <dbReference type="Proteomes" id="UP000011518"/>
    </source>
</evidence>
<reference evidence="5" key="2">
    <citation type="journal article" date="2013" name="Nat. Commun.">
        <title>Genome of the Chinese tree shrew.</title>
        <authorList>
            <person name="Fan Y."/>
            <person name="Huang Z.Y."/>
            <person name="Cao C.C."/>
            <person name="Chen C.S."/>
            <person name="Chen Y.X."/>
            <person name="Fan D.D."/>
            <person name="He J."/>
            <person name="Hou H.L."/>
            <person name="Hu L."/>
            <person name="Hu X.T."/>
            <person name="Jiang X.T."/>
            <person name="Lai R."/>
            <person name="Lang Y.S."/>
            <person name="Liang B."/>
            <person name="Liao S.G."/>
            <person name="Mu D."/>
            <person name="Ma Y.Y."/>
            <person name="Niu Y.Y."/>
            <person name="Sun X.Q."/>
            <person name="Xia J.Q."/>
            <person name="Xiao J."/>
            <person name="Xiong Z.Q."/>
            <person name="Xu L."/>
            <person name="Yang L."/>
            <person name="Zhang Y."/>
            <person name="Zhao W."/>
            <person name="Zhao X.D."/>
            <person name="Zheng Y.T."/>
            <person name="Zhou J.M."/>
            <person name="Zhu Y.B."/>
            <person name="Zhang G.J."/>
            <person name="Wang J."/>
            <person name="Yao Y.G."/>
        </authorList>
    </citation>
    <scope>NUCLEOTIDE SEQUENCE [LARGE SCALE GENOMIC DNA]</scope>
</reference>
<dbReference type="InParanoid" id="L9L9N0"/>
<dbReference type="GO" id="GO:0005737">
    <property type="term" value="C:cytoplasm"/>
    <property type="evidence" value="ECO:0007669"/>
    <property type="project" value="UniProtKB-SubCell"/>
</dbReference>
<keyword evidence="5" id="KW-1185">Reference proteome</keyword>
<dbReference type="PANTHER" id="PTHR18914:SF23">
    <property type="entry name" value="CATENIN ALPHA-2"/>
    <property type="match status" value="1"/>
</dbReference>
<dbReference type="PANTHER" id="PTHR18914">
    <property type="entry name" value="ALPHA CATENIN"/>
    <property type="match status" value="1"/>
</dbReference>
<dbReference type="SUPFAM" id="SSF47220">
    <property type="entry name" value="alpha-catenin/vinculin-like"/>
    <property type="match status" value="2"/>
</dbReference>
<dbReference type="GO" id="GO:0008013">
    <property type="term" value="F:beta-catenin binding"/>
    <property type="evidence" value="ECO:0007669"/>
    <property type="project" value="TreeGrafter"/>
</dbReference>
<dbReference type="GO" id="GO:0005912">
    <property type="term" value="C:adherens junction"/>
    <property type="evidence" value="ECO:0007669"/>
    <property type="project" value="TreeGrafter"/>
</dbReference>
<dbReference type="Pfam" id="PF00118">
    <property type="entry name" value="Cpn60_TCP1"/>
    <property type="match status" value="1"/>
</dbReference>
<dbReference type="GO" id="GO:0005524">
    <property type="term" value="F:ATP binding"/>
    <property type="evidence" value="ECO:0007669"/>
    <property type="project" value="InterPro"/>
</dbReference>
<evidence type="ECO:0000256" key="1">
    <source>
        <dbReference type="ARBA" id="ARBA00004496"/>
    </source>
</evidence>
<comment type="similarity">
    <text evidence="2">Belongs to the vinculin/alpha-catenin family.</text>
</comment>
<organism evidence="4 5">
    <name type="scientific">Tupaia chinensis</name>
    <name type="common">Chinese tree shrew</name>
    <name type="synonym">Tupaia belangeri chinensis</name>
    <dbReference type="NCBI Taxonomy" id="246437"/>
    <lineage>
        <taxon>Eukaryota</taxon>
        <taxon>Metazoa</taxon>
        <taxon>Chordata</taxon>
        <taxon>Craniata</taxon>
        <taxon>Vertebrata</taxon>
        <taxon>Euteleostomi</taxon>
        <taxon>Mammalia</taxon>
        <taxon>Eutheria</taxon>
        <taxon>Euarchontoglires</taxon>
        <taxon>Scandentia</taxon>
        <taxon>Tupaiidae</taxon>
        <taxon>Tupaia</taxon>
    </lineage>
</organism>
<dbReference type="EMBL" id="KB320467">
    <property type="protein sequence ID" value="ELW71369.1"/>
    <property type="molecule type" value="Genomic_DNA"/>
</dbReference>
<dbReference type="SUPFAM" id="SSF48592">
    <property type="entry name" value="GroEL equatorial domain-like"/>
    <property type="match status" value="1"/>
</dbReference>
<dbReference type="Proteomes" id="UP000011518">
    <property type="component" value="Unassembled WGS sequence"/>
</dbReference>
<dbReference type="Gene3D" id="1.10.560.10">
    <property type="entry name" value="GroEL-like equatorial domain"/>
    <property type="match status" value="1"/>
</dbReference>
<proteinExistence type="inferred from homology"/>
<dbReference type="InterPro" id="IPR002423">
    <property type="entry name" value="Cpn60/GroEL/TCP-1"/>
</dbReference>
<dbReference type="Gene3D" id="1.20.120.230">
    <property type="entry name" value="Alpha-catenin/vinculin-like"/>
    <property type="match status" value="2"/>
</dbReference>
<dbReference type="GO" id="GO:0016477">
    <property type="term" value="P:cell migration"/>
    <property type="evidence" value="ECO:0007669"/>
    <property type="project" value="TreeGrafter"/>
</dbReference>
<gene>
    <name evidence="4" type="ORF">TREES_T100012889</name>
</gene>
<accession>L9L9N0</accession>
<dbReference type="GO" id="GO:0098609">
    <property type="term" value="P:cell-cell adhesion"/>
    <property type="evidence" value="ECO:0007669"/>
    <property type="project" value="TreeGrafter"/>
</dbReference>
<evidence type="ECO:0000256" key="3">
    <source>
        <dbReference type="ARBA" id="ARBA00022490"/>
    </source>
</evidence>
<dbReference type="STRING" id="246437.L9L9N0"/>
<dbReference type="InterPro" id="IPR006077">
    <property type="entry name" value="Vinculin/catenin"/>
</dbReference>
<protein>
    <submittedName>
        <fullName evidence="4">T-complex protein 1 subunit eta</fullName>
    </submittedName>
</protein>
<keyword evidence="3" id="KW-0963">Cytoplasm</keyword>
<evidence type="ECO:0000256" key="2">
    <source>
        <dbReference type="ARBA" id="ARBA00008376"/>
    </source>
</evidence>
<dbReference type="Pfam" id="PF01044">
    <property type="entry name" value="Vinculin"/>
    <property type="match status" value="1"/>
</dbReference>
<dbReference type="GO" id="GO:0051015">
    <property type="term" value="F:actin filament binding"/>
    <property type="evidence" value="ECO:0007669"/>
    <property type="project" value="InterPro"/>
</dbReference>
<name>L9L9N0_TUPCH</name>
<comment type="subcellular location">
    <subcellularLocation>
        <location evidence="1">Cytoplasm</location>
    </subcellularLocation>
</comment>
<dbReference type="GO" id="GO:0016342">
    <property type="term" value="C:catenin complex"/>
    <property type="evidence" value="ECO:0007669"/>
    <property type="project" value="TreeGrafter"/>
</dbReference>